<dbReference type="GO" id="GO:0003700">
    <property type="term" value="F:DNA-binding transcription factor activity"/>
    <property type="evidence" value="ECO:0007669"/>
    <property type="project" value="InterPro"/>
</dbReference>
<dbReference type="PANTHER" id="PTHR43132:SF6">
    <property type="entry name" value="HTH-TYPE TRANSCRIPTIONAL REPRESSOR CZRA"/>
    <property type="match status" value="1"/>
</dbReference>
<dbReference type="STRING" id="43767.A6I91_08380"/>
<accession>E9T7I3</accession>
<comment type="caution">
    <text evidence="5">The sequence shown here is derived from an EMBL/GenBank/DDBJ whole genome shotgun (WGS) entry which is preliminary data.</text>
</comment>
<proteinExistence type="predicted"/>
<name>E9T7I3_RHOHA</name>
<reference evidence="5" key="1">
    <citation type="submission" date="2011-01" db="EMBL/GenBank/DDBJ databases">
        <authorList>
            <person name="Muzny D."/>
            <person name="Qin X."/>
            <person name="Buhay C."/>
            <person name="Dugan-Rocha S."/>
            <person name="Ding Y."/>
            <person name="Chen G."/>
            <person name="Hawes A."/>
            <person name="Holder M."/>
            <person name="Jhangiani S."/>
            <person name="Johnson A."/>
            <person name="Khan Z."/>
            <person name="Li Z."/>
            <person name="Liu W."/>
            <person name="Liu X."/>
            <person name="Perez L."/>
            <person name="Shen H."/>
            <person name="Wang Q."/>
            <person name="Watt J."/>
            <person name="Xi L."/>
            <person name="Xin Y."/>
            <person name="Zhou J."/>
            <person name="Deng J."/>
            <person name="Jiang H."/>
            <person name="Liu Y."/>
            <person name="Qu J."/>
            <person name="Song X.-Z."/>
            <person name="Zhang L."/>
            <person name="Villasana D."/>
            <person name="Johnson A."/>
            <person name="Liu J."/>
            <person name="Liyanage D."/>
            <person name="Lorensuhewa L."/>
            <person name="Robinson T."/>
            <person name="Song A."/>
            <person name="Song B.-B."/>
            <person name="Dinh H."/>
            <person name="Thornton R."/>
            <person name="Coyle M."/>
            <person name="Francisco L."/>
            <person name="Jackson L."/>
            <person name="Javaid M."/>
            <person name="Korchina V."/>
            <person name="Kovar C."/>
            <person name="Mata R."/>
            <person name="Mathew T."/>
            <person name="Ngo R."/>
            <person name="Nguyen L."/>
            <person name="Nguyen N."/>
            <person name="Okwuonu G."/>
            <person name="Ongeri F."/>
            <person name="Pham C."/>
            <person name="Simmons D."/>
            <person name="Wilczek-Boney K."/>
            <person name="Hale W."/>
            <person name="Jakkamsetti A."/>
            <person name="Pham P."/>
            <person name="Ruth R."/>
            <person name="San Lucas F."/>
            <person name="Warren J."/>
            <person name="Zhang J."/>
            <person name="Zhao Z."/>
            <person name="Zhou C."/>
            <person name="Zhu D."/>
            <person name="Lee S."/>
            <person name="Bess C."/>
            <person name="Blankenburg K."/>
            <person name="Forbes L."/>
            <person name="Fu Q."/>
            <person name="Gubbala S."/>
            <person name="Hirani K."/>
            <person name="Jayaseelan J.C."/>
            <person name="Lara F."/>
            <person name="Munidasa M."/>
            <person name="Palculict T."/>
            <person name="Patil S."/>
            <person name="Pu L.-L."/>
            <person name="Saada N."/>
            <person name="Tang L."/>
            <person name="Weissenberger G."/>
            <person name="Zhu Y."/>
            <person name="Hemphill L."/>
            <person name="Shang Y."/>
            <person name="Youmans B."/>
            <person name="Ayvaz T."/>
            <person name="Ross M."/>
            <person name="Santibanez J."/>
            <person name="Aqrawi P."/>
            <person name="Gross S."/>
            <person name="Joshi V."/>
            <person name="Fowler G."/>
            <person name="Nazareth L."/>
            <person name="Reid J."/>
            <person name="Worley K."/>
            <person name="Petrosino J."/>
            <person name="Highlander S."/>
            <person name="Gibbs R."/>
        </authorList>
    </citation>
    <scope>NUCLEOTIDE SEQUENCE [LARGE SCALE GENOMIC DNA]</scope>
    <source>
        <strain evidence="5">ATCC 33707</strain>
    </source>
</reference>
<dbReference type="PANTHER" id="PTHR43132">
    <property type="entry name" value="ARSENICAL RESISTANCE OPERON REPRESSOR ARSR-RELATED"/>
    <property type="match status" value="1"/>
</dbReference>
<evidence type="ECO:0000259" key="4">
    <source>
        <dbReference type="PROSITE" id="PS50987"/>
    </source>
</evidence>
<dbReference type="AlphaFoldDB" id="E9T7I3"/>
<feature type="domain" description="HTH arsR-type" evidence="4">
    <location>
        <begin position="65"/>
        <end position="160"/>
    </location>
</feature>
<dbReference type="InterPro" id="IPR000835">
    <property type="entry name" value="HTH_MarR-typ"/>
</dbReference>
<dbReference type="Pfam" id="PF12802">
    <property type="entry name" value="MarR_2"/>
    <property type="match status" value="1"/>
</dbReference>
<evidence type="ECO:0000256" key="2">
    <source>
        <dbReference type="ARBA" id="ARBA00023125"/>
    </source>
</evidence>
<dbReference type="Gene3D" id="1.10.10.10">
    <property type="entry name" value="Winged helix-like DNA-binding domain superfamily/Winged helix DNA-binding domain"/>
    <property type="match status" value="1"/>
</dbReference>
<keyword evidence="6" id="KW-1185">Reference proteome</keyword>
<dbReference type="InterPro" id="IPR036388">
    <property type="entry name" value="WH-like_DNA-bd_sf"/>
</dbReference>
<evidence type="ECO:0000313" key="5">
    <source>
        <dbReference type="EMBL" id="EGD21683.1"/>
    </source>
</evidence>
<gene>
    <name evidence="5" type="ORF">HMPREF0724_14739</name>
</gene>
<dbReference type="EMBL" id="ADNW02000031">
    <property type="protein sequence ID" value="EGD21683.1"/>
    <property type="molecule type" value="Genomic_DNA"/>
</dbReference>
<dbReference type="SMART" id="SM00418">
    <property type="entry name" value="HTH_ARSR"/>
    <property type="match status" value="1"/>
</dbReference>
<keyword evidence="2" id="KW-0238">DNA-binding</keyword>
<dbReference type="InterPro" id="IPR011991">
    <property type="entry name" value="ArsR-like_HTH"/>
</dbReference>
<dbReference type="InterPro" id="IPR001845">
    <property type="entry name" value="HTH_ArsR_DNA-bd_dom"/>
</dbReference>
<keyword evidence="1" id="KW-0805">Transcription regulation</keyword>
<keyword evidence="3" id="KW-0804">Transcription</keyword>
<dbReference type="SUPFAM" id="SSF46785">
    <property type="entry name" value="Winged helix' DNA-binding domain"/>
    <property type="match status" value="1"/>
</dbReference>
<evidence type="ECO:0000313" key="6">
    <source>
        <dbReference type="Proteomes" id="UP000004245"/>
    </source>
</evidence>
<dbReference type="PROSITE" id="PS50987">
    <property type="entry name" value="HTH_ARSR_2"/>
    <property type="match status" value="1"/>
</dbReference>
<dbReference type="InterPro" id="IPR036390">
    <property type="entry name" value="WH_DNA-bd_sf"/>
</dbReference>
<dbReference type="HOGENOM" id="CLU_097806_7_1_11"/>
<sequence length="163" mass="17787">MREDQGWAVADHPICDADAVDRIDCLLHDHVSTLGPVSGTPTYTEAVPDTSAIDPDHVRRAAQALVTPDIAGWTGRFELLSDPNRLRLLLCLHHAPGICVTDLAAALGMTGTAVSHALRLLRQQGWVEAQRSGRTVRYRLVDDTVHELLHTIGATHFHEHDAG</sequence>
<dbReference type="InterPro" id="IPR051011">
    <property type="entry name" value="Metal_resp_trans_reg"/>
</dbReference>
<dbReference type="GO" id="GO:0003677">
    <property type="term" value="F:DNA binding"/>
    <property type="evidence" value="ECO:0007669"/>
    <property type="project" value="UniProtKB-KW"/>
</dbReference>
<protein>
    <submittedName>
        <fullName evidence="5">Transcriptional regulator, ArsR family</fullName>
    </submittedName>
</protein>
<dbReference type="NCBIfam" id="NF033788">
    <property type="entry name" value="HTH_metalloreg"/>
    <property type="match status" value="1"/>
</dbReference>
<dbReference type="Proteomes" id="UP000004245">
    <property type="component" value="Unassembled WGS sequence"/>
</dbReference>
<evidence type="ECO:0000256" key="3">
    <source>
        <dbReference type="ARBA" id="ARBA00023163"/>
    </source>
</evidence>
<dbReference type="CDD" id="cd00090">
    <property type="entry name" value="HTH_ARSR"/>
    <property type="match status" value="1"/>
</dbReference>
<dbReference type="PRINTS" id="PR00778">
    <property type="entry name" value="HTHARSR"/>
</dbReference>
<evidence type="ECO:0000256" key="1">
    <source>
        <dbReference type="ARBA" id="ARBA00023015"/>
    </source>
</evidence>
<organism evidence="5 6">
    <name type="scientific">Prescottella equi ATCC 33707</name>
    <dbReference type="NCBI Taxonomy" id="525370"/>
    <lineage>
        <taxon>Bacteria</taxon>
        <taxon>Bacillati</taxon>
        <taxon>Actinomycetota</taxon>
        <taxon>Actinomycetes</taxon>
        <taxon>Mycobacteriales</taxon>
        <taxon>Nocardiaceae</taxon>
        <taxon>Prescottella</taxon>
    </lineage>
</organism>